<evidence type="ECO:0000313" key="3">
    <source>
        <dbReference type="Proteomes" id="UP001152622"/>
    </source>
</evidence>
<organism evidence="2 3">
    <name type="scientific">Synaphobranchus kaupii</name>
    <name type="common">Kaup's arrowtooth eel</name>
    <dbReference type="NCBI Taxonomy" id="118154"/>
    <lineage>
        <taxon>Eukaryota</taxon>
        <taxon>Metazoa</taxon>
        <taxon>Chordata</taxon>
        <taxon>Craniata</taxon>
        <taxon>Vertebrata</taxon>
        <taxon>Euteleostomi</taxon>
        <taxon>Actinopterygii</taxon>
        <taxon>Neopterygii</taxon>
        <taxon>Teleostei</taxon>
        <taxon>Anguilliformes</taxon>
        <taxon>Synaphobranchidae</taxon>
        <taxon>Synaphobranchus</taxon>
    </lineage>
</organism>
<reference evidence="2" key="1">
    <citation type="journal article" date="2023" name="Science">
        <title>Genome structures resolve the early diversification of teleost fishes.</title>
        <authorList>
            <person name="Parey E."/>
            <person name="Louis A."/>
            <person name="Montfort J."/>
            <person name="Bouchez O."/>
            <person name="Roques C."/>
            <person name="Iampietro C."/>
            <person name="Lluch J."/>
            <person name="Castinel A."/>
            <person name="Donnadieu C."/>
            <person name="Desvignes T."/>
            <person name="Floi Bucao C."/>
            <person name="Jouanno E."/>
            <person name="Wen M."/>
            <person name="Mejri S."/>
            <person name="Dirks R."/>
            <person name="Jansen H."/>
            <person name="Henkel C."/>
            <person name="Chen W.J."/>
            <person name="Zahm M."/>
            <person name="Cabau C."/>
            <person name="Klopp C."/>
            <person name="Thompson A.W."/>
            <person name="Robinson-Rechavi M."/>
            <person name="Braasch I."/>
            <person name="Lecointre G."/>
            <person name="Bobe J."/>
            <person name="Postlethwait J.H."/>
            <person name="Berthelot C."/>
            <person name="Roest Crollius H."/>
            <person name="Guiguen Y."/>
        </authorList>
    </citation>
    <scope>NUCLEOTIDE SEQUENCE</scope>
    <source>
        <strain evidence="2">WJC10195</strain>
    </source>
</reference>
<comment type="caution">
    <text evidence="2">The sequence shown here is derived from an EMBL/GenBank/DDBJ whole genome shotgun (WGS) entry which is preliminary data.</text>
</comment>
<sequence length="209" mass="22251">MPCFSFGVRDAVNQKLKQPDTDCTSPKNQLNATLKSSGRVEGRALPSRVYNTADSGVCNTADSGVCNTADSGVCNTADSGVCNTADSGVCNTADSGVSPAGSQYWTWGCHTRDLKTSPPVSGVPISSRTPRYVAAATQHPPEPPPDYQNNPSSPCSSAWSPTLCPTQCGQLDVRNSFSTFGKKRRFPGRDTPRDTPTINNQIFLKSREA</sequence>
<proteinExistence type="predicted"/>
<feature type="region of interest" description="Disordered" evidence="1">
    <location>
        <begin position="133"/>
        <end position="154"/>
    </location>
</feature>
<accession>A0A9Q1IJI5</accession>
<keyword evidence="3" id="KW-1185">Reference proteome</keyword>
<name>A0A9Q1IJI5_SYNKA</name>
<gene>
    <name evidence="2" type="ORF">SKAU_G00320650</name>
</gene>
<protein>
    <submittedName>
        <fullName evidence="2">Uncharacterized protein</fullName>
    </submittedName>
</protein>
<dbReference type="Proteomes" id="UP001152622">
    <property type="component" value="Chromosome 14"/>
</dbReference>
<dbReference type="AlphaFoldDB" id="A0A9Q1IJI5"/>
<evidence type="ECO:0000313" key="2">
    <source>
        <dbReference type="EMBL" id="KAJ8342137.1"/>
    </source>
</evidence>
<dbReference type="EMBL" id="JAINUF010000014">
    <property type="protein sequence ID" value="KAJ8342137.1"/>
    <property type="molecule type" value="Genomic_DNA"/>
</dbReference>
<evidence type="ECO:0000256" key="1">
    <source>
        <dbReference type="SAM" id="MobiDB-lite"/>
    </source>
</evidence>
<dbReference type="OrthoDB" id="6252479at2759"/>